<dbReference type="Proteomes" id="UP001198830">
    <property type="component" value="Unassembled WGS sequence"/>
</dbReference>
<name>A0ABS8H0R3_9SPHN</name>
<dbReference type="RefSeq" id="WP_228225841.1">
    <property type="nucleotide sequence ID" value="NZ_JAJGNP010000001.1"/>
</dbReference>
<proteinExistence type="predicted"/>
<comment type="caution">
    <text evidence="1">The sequence shown here is derived from an EMBL/GenBank/DDBJ whole genome shotgun (WGS) entry which is preliminary data.</text>
</comment>
<keyword evidence="2" id="KW-1185">Reference proteome</keyword>
<evidence type="ECO:0008006" key="3">
    <source>
        <dbReference type="Google" id="ProtNLM"/>
    </source>
</evidence>
<gene>
    <name evidence="1" type="ORF">LL253_00710</name>
</gene>
<sequence length="70" mass="7918">MALTARRAVAVRRVNLMLIDVIVFPAANSRGGLHQFMPNRALVAPNVAKYCWIIFHIARRAQALSNLLRY</sequence>
<evidence type="ECO:0000313" key="2">
    <source>
        <dbReference type="Proteomes" id="UP001198830"/>
    </source>
</evidence>
<organism evidence="1 2">
    <name type="scientific">Sphingobium soli</name>
    <dbReference type="NCBI Taxonomy" id="1591116"/>
    <lineage>
        <taxon>Bacteria</taxon>
        <taxon>Pseudomonadati</taxon>
        <taxon>Pseudomonadota</taxon>
        <taxon>Alphaproteobacteria</taxon>
        <taxon>Sphingomonadales</taxon>
        <taxon>Sphingomonadaceae</taxon>
        <taxon>Sphingobium</taxon>
    </lineage>
</organism>
<reference evidence="1 2" key="1">
    <citation type="submission" date="2021-10" db="EMBL/GenBank/DDBJ databases">
        <title>The diversity and Nitrogen Metabolism of Culturable Nitrate-Utilizing Bacteria Within the Oxygen Minimum Zone of the Changjiang (Yangtze River)Estuary.</title>
        <authorList>
            <person name="Zhang D."/>
            <person name="Zheng J."/>
            <person name="Liu S."/>
            <person name="He W."/>
        </authorList>
    </citation>
    <scope>NUCLEOTIDE SEQUENCE [LARGE SCALE GENOMIC DNA]</scope>
    <source>
        <strain evidence="1 2">FXH275-2</strain>
    </source>
</reference>
<evidence type="ECO:0000313" key="1">
    <source>
        <dbReference type="EMBL" id="MCC4231206.1"/>
    </source>
</evidence>
<protein>
    <recommendedName>
        <fullName evidence="3">Secreted protein</fullName>
    </recommendedName>
</protein>
<accession>A0ABS8H0R3</accession>
<dbReference type="EMBL" id="JAJGNP010000001">
    <property type="protein sequence ID" value="MCC4231206.1"/>
    <property type="molecule type" value="Genomic_DNA"/>
</dbReference>